<keyword evidence="2 6" id="KW-0698">rRNA processing</keyword>
<feature type="binding site" evidence="6">
    <location>
        <position position="100"/>
    </location>
    <ligand>
        <name>S-adenosyl-L-methionine</name>
        <dbReference type="ChEBI" id="CHEBI:59789"/>
    </ligand>
</feature>
<comment type="similarity">
    <text evidence="1 6">Belongs to the methyltransferase superfamily. RsmH family.</text>
</comment>
<dbReference type="NCBIfam" id="TIGR00006">
    <property type="entry name" value="16S rRNA (cytosine(1402)-N(4))-methyltransferase RsmH"/>
    <property type="match status" value="1"/>
</dbReference>
<evidence type="ECO:0000256" key="6">
    <source>
        <dbReference type="HAMAP-Rule" id="MF_01007"/>
    </source>
</evidence>
<dbReference type="InterPro" id="IPR002903">
    <property type="entry name" value="RsmH"/>
</dbReference>
<comment type="caution">
    <text evidence="7">The sequence shown here is derived from an EMBL/GenBank/DDBJ whole genome shotgun (WGS) entry which is preliminary data.</text>
</comment>
<evidence type="ECO:0000256" key="5">
    <source>
        <dbReference type="ARBA" id="ARBA00022691"/>
    </source>
</evidence>
<dbReference type="HAMAP" id="MF_01007">
    <property type="entry name" value="16SrRNA_methyltr_H"/>
    <property type="match status" value="1"/>
</dbReference>
<dbReference type="Gene3D" id="1.10.150.170">
    <property type="entry name" value="Putative methyltransferase TM0872, insert domain"/>
    <property type="match status" value="1"/>
</dbReference>
<dbReference type="InterPro" id="IPR029063">
    <property type="entry name" value="SAM-dependent_MTases_sf"/>
</dbReference>
<sequence length="310" mass="33860">MSFEHIPVLFQETIDSLNIKPDGIYIDGTAGGGGHSEAIAKRLGAAGVLLAIDQDPDAIEAVKKRLKDFPNVLVRRGNFSQMTSLAEACGIAGVDGVLMDIGVSSHQLDTAERGFSYHQDAPLDMRMSQQGTSAADLVNTLTWQELAGILSRYGEEKSAVRIAKGIVAAREEQPITTTLQLAEIVRQSVPAAVRREPGHPARKTFQALRIQVNGELDRLSEGLDAAFSLLKPGGRLAVITFHSLEDRIVKKRMAEWCRGCICPPDFPVCVCGRMPKAELLYKRGLSPSEEELKDNPRSRSSRLRVCTKLD</sequence>
<evidence type="ECO:0000256" key="2">
    <source>
        <dbReference type="ARBA" id="ARBA00022552"/>
    </source>
</evidence>
<reference evidence="7" key="1">
    <citation type="submission" date="2019-04" db="EMBL/GenBank/DDBJ databases">
        <title>Evolution of Biomass-Degrading Anaerobic Consortia Revealed by Metagenomics.</title>
        <authorList>
            <person name="Peng X."/>
        </authorList>
    </citation>
    <scope>NUCLEOTIDE SEQUENCE</scope>
    <source>
        <strain evidence="7">SIG551</strain>
    </source>
</reference>
<feature type="binding site" evidence="6">
    <location>
        <begin position="33"/>
        <end position="35"/>
    </location>
    <ligand>
        <name>S-adenosyl-L-methionine</name>
        <dbReference type="ChEBI" id="CHEBI:59789"/>
    </ligand>
</feature>
<dbReference type="GO" id="GO:0071424">
    <property type="term" value="F:rRNA (cytosine-N4-)-methyltransferase activity"/>
    <property type="evidence" value="ECO:0007669"/>
    <property type="project" value="UniProtKB-UniRule"/>
</dbReference>
<dbReference type="PANTHER" id="PTHR11265">
    <property type="entry name" value="S-ADENOSYL-METHYLTRANSFERASE MRAW"/>
    <property type="match status" value="1"/>
</dbReference>
<keyword evidence="3 6" id="KW-0489">Methyltransferase</keyword>
<dbReference type="AlphaFoldDB" id="A0A928Q296"/>
<dbReference type="InterPro" id="IPR023397">
    <property type="entry name" value="SAM-dep_MeTrfase_MraW_recog"/>
</dbReference>
<keyword evidence="4 6" id="KW-0808">Transferase</keyword>
<accession>A0A928Q296</accession>
<dbReference type="Proteomes" id="UP000754750">
    <property type="component" value="Unassembled WGS sequence"/>
</dbReference>
<dbReference type="SUPFAM" id="SSF53335">
    <property type="entry name" value="S-adenosyl-L-methionine-dependent methyltransferases"/>
    <property type="match status" value="1"/>
</dbReference>
<feature type="binding site" evidence="6">
    <location>
        <position position="53"/>
    </location>
    <ligand>
        <name>S-adenosyl-L-methionine</name>
        <dbReference type="ChEBI" id="CHEBI:59789"/>
    </ligand>
</feature>
<proteinExistence type="inferred from homology"/>
<dbReference type="PANTHER" id="PTHR11265:SF0">
    <property type="entry name" value="12S RRNA N4-METHYLCYTIDINE METHYLTRANSFERASE"/>
    <property type="match status" value="1"/>
</dbReference>
<dbReference type="SUPFAM" id="SSF81799">
    <property type="entry name" value="Putative methyltransferase TM0872, insert domain"/>
    <property type="match status" value="1"/>
</dbReference>
<evidence type="ECO:0000256" key="3">
    <source>
        <dbReference type="ARBA" id="ARBA00022603"/>
    </source>
</evidence>
<feature type="binding site" evidence="6">
    <location>
        <position position="107"/>
    </location>
    <ligand>
        <name>S-adenosyl-L-methionine</name>
        <dbReference type="ChEBI" id="CHEBI:59789"/>
    </ligand>
</feature>
<dbReference type="EMBL" id="SVNY01000002">
    <property type="protein sequence ID" value="MBE6833069.1"/>
    <property type="molecule type" value="Genomic_DNA"/>
</dbReference>
<gene>
    <name evidence="6 7" type="primary">rsmH</name>
    <name evidence="7" type="ORF">E7512_05715</name>
</gene>
<dbReference type="Gene3D" id="3.40.50.150">
    <property type="entry name" value="Vaccinia Virus protein VP39"/>
    <property type="match status" value="1"/>
</dbReference>
<dbReference type="GO" id="GO:0070475">
    <property type="term" value="P:rRNA base methylation"/>
    <property type="evidence" value="ECO:0007669"/>
    <property type="project" value="UniProtKB-UniRule"/>
</dbReference>
<dbReference type="RefSeq" id="WP_020071884.1">
    <property type="nucleotide sequence ID" value="NZ_JBKWRC010000001.1"/>
</dbReference>
<evidence type="ECO:0000313" key="7">
    <source>
        <dbReference type="EMBL" id="MBE6833069.1"/>
    </source>
</evidence>
<protein>
    <recommendedName>
        <fullName evidence="6">Ribosomal RNA small subunit methyltransferase H</fullName>
        <ecNumber evidence="6">2.1.1.199</ecNumber>
    </recommendedName>
    <alternativeName>
        <fullName evidence="6">16S rRNA m(4)C1402 methyltransferase</fullName>
    </alternativeName>
    <alternativeName>
        <fullName evidence="6">rRNA (cytosine-N(4)-)-methyltransferase RsmH</fullName>
    </alternativeName>
</protein>
<evidence type="ECO:0000256" key="1">
    <source>
        <dbReference type="ARBA" id="ARBA00010396"/>
    </source>
</evidence>
<evidence type="ECO:0000256" key="4">
    <source>
        <dbReference type="ARBA" id="ARBA00022679"/>
    </source>
</evidence>
<keyword evidence="5 6" id="KW-0949">S-adenosyl-L-methionine</keyword>
<comment type="catalytic activity">
    <reaction evidence="6">
        <text>cytidine(1402) in 16S rRNA + S-adenosyl-L-methionine = N(4)-methylcytidine(1402) in 16S rRNA + S-adenosyl-L-homocysteine + H(+)</text>
        <dbReference type="Rhea" id="RHEA:42928"/>
        <dbReference type="Rhea" id="RHEA-COMP:10286"/>
        <dbReference type="Rhea" id="RHEA-COMP:10287"/>
        <dbReference type="ChEBI" id="CHEBI:15378"/>
        <dbReference type="ChEBI" id="CHEBI:57856"/>
        <dbReference type="ChEBI" id="CHEBI:59789"/>
        <dbReference type="ChEBI" id="CHEBI:74506"/>
        <dbReference type="ChEBI" id="CHEBI:82748"/>
        <dbReference type="EC" id="2.1.1.199"/>
    </reaction>
</comment>
<evidence type="ECO:0000313" key="8">
    <source>
        <dbReference type="Proteomes" id="UP000754750"/>
    </source>
</evidence>
<comment type="subcellular location">
    <subcellularLocation>
        <location evidence="6">Cytoplasm</location>
    </subcellularLocation>
</comment>
<dbReference type="EC" id="2.1.1.199" evidence="6"/>
<dbReference type="Pfam" id="PF01795">
    <property type="entry name" value="Methyltransf_5"/>
    <property type="match status" value="1"/>
</dbReference>
<feature type="binding site" evidence="6">
    <location>
        <position position="79"/>
    </location>
    <ligand>
        <name>S-adenosyl-L-methionine</name>
        <dbReference type="ChEBI" id="CHEBI:59789"/>
    </ligand>
</feature>
<dbReference type="GO" id="GO:0005737">
    <property type="term" value="C:cytoplasm"/>
    <property type="evidence" value="ECO:0007669"/>
    <property type="project" value="UniProtKB-SubCell"/>
</dbReference>
<dbReference type="PIRSF" id="PIRSF004486">
    <property type="entry name" value="MraW"/>
    <property type="match status" value="1"/>
</dbReference>
<name>A0A928Q296_9FIRM</name>
<organism evidence="7 8">
    <name type="scientific">Faecalispora sporosphaeroides</name>
    <dbReference type="NCBI Taxonomy" id="1549"/>
    <lineage>
        <taxon>Bacteria</taxon>
        <taxon>Bacillati</taxon>
        <taxon>Bacillota</taxon>
        <taxon>Clostridia</taxon>
        <taxon>Eubacteriales</taxon>
        <taxon>Oscillospiraceae</taxon>
        <taxon>Faecalispora</taxon>
    </lineage>
</organism>
<keyword evidence="6" id="KW-0963">Cytoplasm</keyword>
<comment type="function">
    <text evidence="6">Specifically methylates the N4 position of cytidine in position 1402 (C1402) of 16S rRNA.</text>
</comment>